<evidence type="ECO:0000313" key="2">
    <source>
        <dbReference type="EMBL" id="EKG21284.1"/>
    </source>
</evidence>
<dbReference type="EMBL" id="AHHD01000053">
    <property type="protein sequence ID" value="EKG21284.1"/>
    <property type="molecule type" value="Genomic_DNA"/>
</dbReference>
<evidence type="ECO:0000256" key="1">
    <source>
        <dbReference type="SAM" id="MobiDB-lite"/>
    </source>
</evidence>
<dbReference type="eggNOG" id="ENOG502R576">
    <property type="taxonomic scope" value="Eukaryota"/>
</dbReference>
<dbReference type="AlphaFoldDB" id="K2SFQ0"/>
<name>K2SFQ0_MACPH</name>
<sequence>MARLSRLEKQEDLLERRAYLMLSKKAVTVEELEELDRLESARGAGESVDPENAKEERSLKRLRGDASTDNAVESSQSVGSPGVGSGSAPPEGSGLVD</sequence>
<accession>K2SFQ0</accession>
<feature type="compositionally biased region" description="Low complexity" evidence="1">
    <location>
        <begin position="72"/>
        <end position="97"/>
    </location>
</feature>
<evidence type="ECO:0000313" key="3">
    <source>
        <dbReference type="Proteomes" id="UP000007129"/>
    </source>
</evidence>
<feature type="compositionally biased region" description="Basic and acidic residues" evidence="1">
    <location>
        <begin position="51"/>
        <end position="66"/>
    </location>
</feature>
<organism evidence="2 3">
    <name type="scientific">Macrophomina phaseolina (strain MS6)</name>
    <name type="common">Charcoal rot fungus</name>
    <dbReference type="NCBI Taxonomy" id="1126212"/>
    <lineage>
        <taxon>Eukaryota</taxon>
        <taxon>Fungi</taxon>
        <taxon>Dikarya</taxon>
        <taxon>Ascomycota</taxon>
        <taxon>Pezizomycotina</taxon>
        <taxon>Dothideomycetes</taxon>
        <taxon>Dothideomycetes incertae sedis</taxon>
        <taxon>Botryosphaeriales</taxon>
        <taxon>Botryosphaeriaceae</taxon>
        <taxon>Macrophomina</taxon>
    </lineage>
</organism>
<protein>
    <submittedName>
        <fullName evidence="2">Uncharacterized protein</fullName>
    </submittedName>
</protein>
<dbReference type="HOGENOM" id="CLU_113811_1_0_1"/>
<feature type="region of interest" description="Disordered" evidence="1">
    <location>
        <begin position="39"/>
        <end position="97"/>
    </location>
</feature>
<dbReference type="VEuPathDB" id="FungiDB:MPH_01427"/>
<comment type="caution">
    <text evidence="2">The sequence shown here is derived from an EMBL/GenBank/DDBJ whole genome shotgun (WGS) entry which is preliminary data.</text>
</comment>
<reference evidence="2 3" key="1">
    <citation type="journal article" date="2012" name="BMC Genomics">
        <title>Tools to kill: Genome of one of the most destructive plant pathogenic fungi Macrophomina phaseolina.</title>
        <authorList>
            <person name="Islam M.S."/>
            <person name="Haque M.S."/>
            <person name="Islam M.M."/>
            <person name="Emdad E.M."/>
            <person name="Halim A."/>
            <person name="Hossen Q.M.M."/>
            <person name="Hossain M.Z."/>
            <person name="Ahmed B."/>
            <person name="Rahim S."/>
            <person name="Rahman M.S."/>
            <person name="Alam M.M."/>
            <person name="Hou S."/>
            <person name="Wan X."/>
            <person name="Saito J.A."/>
            <person name="Alam M."/>
        </authorList>
    </citation>
    <scope>NUCLEOTIDE SEQUENCE [LARGE SCALE GENOMIC DNA]</scope>
    <source>
        <strain evidence="2 3">MS6</strain>
    </source>
</reference>
<dbReference type="Proteomes" id="UP000007129">
    <property type="component" value="Unassembled WGS sequence"/>
</dbReference>
<proteinExistence type="predicted"/>
<dbReference type="InParanoid" id="K2SFQ0"/>
<gene>
    <name evidence="2" type="ORF">MPH_01427</name>
</gene>